<dbReference type="Proteomes" id="UP000178370">
    <property type="component" value="Unassembled WGS sequence"/>
</dbReference>
<evidence type="ECO:0000313" key="2">
    <source>
        <dbReference type="Proteomes" id="UP000178370"/>
    </source>
</evidence>
<comment type="caution">
    <text evidence="1">The sequence shown here is derived from an EMBL/GenBank/DDBJ whole genome shotgun (WGS) entry which is preliminary data.</text>
</comment>
<proteinExistence type="predicted"/>
<dbReference type="EMBL" id="MFKV01000003">
    <property type="protein sequence ID" value="OGG51043.1"/>
    <property type="molecule type" value="Genomic_DNA"/>
</dbReference>
<protein>
    <submittedName>
        <fullName evidence="1">Uncharacterized protein</fullName>
    </submittedName>
</protein>
<sequence length="87" mass="10086">MVKAKRKKEDKFDKLARLIKSESEDIRKEINGELHDELGSVRVSIKSLEHKMDVGFSQIKRRLDETIQVQLDSHAGRIKKLETKVLS</sequence>
<gene>
    <name evidence="1" type="ORF">A2763_04195</name>
</gene>
<reference evidence="1 2" key="1">
    <citation type="journal article" date="2016" name="Nat. Commun.">
        <title>Thousands of microbial genomes shed light on interconnected biogeochemical processes in an aquifer system.</title>
        <authorList>
            <person name="Anantharaman K."/>
            <person name="Brown C.T."/>
            <person name="Hug L.A."/>
            <person name="Sharon I."/>
            <person name="Castelle C.J."/>
            <person name="Probst A.J."/>
            <person name="Thomas B.C."/>
            <person name="Singh A."/>
            <person name="Wilkins M.J."/>
            <person name="Karaoz U."/>
            <person name="Brodie E.L."/>
            <person name="Williams K.H."/>
            <person name="Hubbard S.S."/>
            <person name="Banfield J.F."/>
        </authorList>
    </citation>
    <scope>NUCLEOTIDE SEQUENCE [LARGE SCALE GENOMIC DNA]</scope>
</reference>
<dbReference type="AlphaFoldDB" id="A0A1F6CPF1"/>
<evidence type="ECO:0000313" key="1">
    <source>
        <dbReference type="EMBL" id="OGG51043.1"/>
    </source>
</evidence>
<name>A0A1F6CPF1_9BACT</name>
<accession>A0A1F6CPF1</accession>
<organism evidence="1 2">
    <name type="scientific">Candidatus Kaiserbacteria bacterium RIFCSPHIGHO2_01_FULL_54_36</name>
    <dbReference type="NCBI Taxonomy" id="1798482"/>
    <lineage>
        <taxon>Bacteria</taxon>
        <taxon>Candidatus Kaiseribacteriota</taxon>
    </lineage>
</organism>